<dbReference type="GO" id="GO:0003677">
    <property type="term" value="F:DNA binding"/>
    <property type="evidence" value="ECO:0007669"/>
    <property type="project" value="UniProtKB-KW"/>
</dbReference>
<reference evidence="7 8" key="1">
    <citation type="submission" date="2016-11" db="EMBL/GenBank/DDBJ databases">
        <authorList>
            <consortium name="Pathogen Informatics"/>
        </authorList>
    </citation>
    <scope>NUCLEOTIDE SEQUENCE [LARGE SCALE GENOMIC DNA]</scope>
    <source>
        <strain evidence="7 8">968</strain>
    </source>
</reference>
<dbReference type="InterPro" id="IPR018653">
    <property type="entry name" value="ScfR_C"/>
</dbReference>
<comment type="caution">
    <text evidence="7">The sequence shown here is derived from an EMBL/GenBank/DDBJ whole genome shotgun (WGS) entry which is preliminary data.</text>
</comment>
<dbReference type="AlphaFoldDB" id="A0A9Q7WJQ9"/>
<evidence type="ECO:0000256" key="5">
    <source>
        <dbReference type="ARBA" id="ARBA00023163"/>
    </source>
</evidence>
<evidence type="ECO:0000259" key="6">
    <source>
        <dbReference type="PROSITE" id="PS50943"/>
    </source>
</evidence>
<evidence type="ECO:0000256" key="4">
    <source>
        <dbReference type="ARBA" id="ARBA00023125"/>
    </source>
</evidence>
<dbReference type="Proteomes" id="UP000185183">
    <property type="component" value="Unassembled WGS sequence"/>
</dbReference>
<gene>
    <name evidence="7" type="ORF">SAMEA2275694_03452</name>
</gene>
<proteinExistence type="inferred from homology"/>
<sequence>MYFCILSSSSLQTLQTQWGYPHVMSRPFAGARLRRLREERGLTQAALARVLDLSTSYVNQLENDTRPVTVAVLLRLTERFDLSPHYFSPDSDARLVADLGEIFTEAAIGEVSDLQLEELVARMPSVGQTLVGMHRRLRDVTAELESYRATENAETIGDSVREPLRPMPFEEVRDFFYDHKNYLGELDTAAEDLFEHYGLHVGGLDIQLATVLKQDLGIAVAVDKAGAPSDSSKRRFDAAAGVLSIAHWLTPGQRAFQMATQLALVTQTETMAAILAGADQLSPEAIGVARIGLANYFAGAFLLPYKQFHHAAESSRYDVDILARQFEVGHETVCHRLSTLQRPSMRGVPFILVRTDRAGNISKRQSATAFHFSRVGGNCPLWVVHEAFSNPGQFVTQVAEMPDGRTYFWVARTSSTSTGGFLSTPKSFAIGLGCDIAHAHRLVYSTGIAIDDPSTAVPIGPGCKVCVRESCAQRAFPYIGRSVHVDEDASSGLPYT</sequence>
<dbReference type="GO" id="GO:0003700">
    <property type="term" value="F:DNA-binding transcription factor activity"/>
    <property type="evidence" value="ECO:0007669"/>
    <property type="project" value="TreeGrafter"/>
</dbReference>
<evidence type="ECO:0000256" key="1">
    <source>
        <dbReference type="ARBA" id="ARBA00007227"/>
    </source>
</evidence>
<dbReference type="PIRSF" id="PIRSF019251">
    <property type="entry name" value="Rv0465c"/>
    <property type="match status" value="1"/>
</dbReference>
<evidence type="ECO:0000256" key="3">
    <source>
        <dbReference type="ARBA" id="ARBA00023015"/>
    </source>
</evidence>
<dbReference type="FunFam" id="1.10.260.40:FF:000025">
    <property type="entry name" value="Cro/Cl family transcriptional regulator"/>
    <property type="match status" value="1"/>
</dbReference>
<organism evidence="7 8">
    <name type="scientific">Mycobacteroides abscessus subsp. bolletii</name>
    <dbReference type="NCBI Taxonomy" id="319705"/>
    <lineage>
        <taxon>Bacteria</taxon>
        <taxon>Bacillati</taxon>
        <taxon>Actinomycetota</taxon>
        <taxon>Actinomycetes</taxon>
        <taxon>Mycobacteriales</taxon>
        <taxon>Mycobacteriaceae</taxon>
        <taxon>Mycobacteroides</taxon>
        <taxon>Mycobacteroides abscessus</taxon>
    </lineage>
</organism>
<dbReference type="EMBL" id="FSFA01000004">
    <property type="protein sequence ID" value="SHX64989.1"/>
    <property type="molecule type" value="Genomic_DNA"/>
</dbReference>
<keyword evidence="2" id="KW-0678">Repressor</keyword>
<dbReference type="Pfam" id="PF01381">
    <property type="entry name" value="HTH_3"/>
    <property type="match status" value="1"/>
</dbReference>
<dbReference type="InterPro" id="IPR050807">
    <property type="entry name" value="TransReg_Diox_bact_type"/>
</dbReference>
<dbReference type="SUPFAM" id="SSF47413">
    <property type="entry name" value="lambda repressor-like DNA-binding domains"/>
    <property type="match status" value="1"/>
</dbReference>
<dbReference type="PANTHER" id="PTHR46797">
    <property type="entry name" value="HTH-TYPE TRANSCRIPTIONAL REGULATOR"/>
    <property type="match status" value="1"/>
</dbReference>
<name>A0A9Q7WJQ9_9MYCO</name>
<dbReference type="InterPro" id="IPR010359">
    <property type="entry name" value="IrrE_HExxH"/>
</dbReference>
<dbReference type="SMART" id="SM00530">
    <property type="entry name" value="HTH_XRE"/>
    <property type="match status" value="1"/>
</dbReference>
<protein>
    <submittedName>
        <fullName evidence="7">Transcriptional regulator protein</fullName>
    </submittedName>
</protein>
<dbReference type="GO" id="GO:0005829">
    <property type="term" value="C:cytosol"/>
    <property type="evidence" value="ECO:0007669"/>
    <property type="project" value="TreeGrafter"/>
</dbReference>
<dbReference type="PANTHER" id="PTHR46797:SF23">
    <property type="entry name" value="HTH-TYPE TRANSCRIPTIONAL REGULATOR SUTR"/>
    <property type="match status" value="1"/>
</dbReference>
<evidence type="ECO:0000313" key="8">
    <source>
        <dbReference type="Proteomes" id="UP000185183"/>
    </source>
</evidence>
<feature type="domain" description="HTH cro/C1-type" evidence="6">
    <location>
        <begin position="33"/>
        <end position="87"/>
    </location>
</feature>
<evidence type="ECO:0000313" key="7">
    <source>
        <dbReference type="EMBL" id="SHX64989.1"/>
    </source>
</evidence>
<dbReference type="InterPro" id="IPR001387">
    <property type="entry name" value="Cro/C1-type_HTH"/>
</dbReference>
<dbReference type="Gene3D" id="1.10.260.40">
    <property type="entry name" value="lambda repressor-like DNA-binding domains"/>
    <property type="match status" value="1"/>
</dbReference>
<comment type="similarity">
    <text evidence="1">Belongs to the short-chain fatty acyl-CoA assimilation regulator (ScfR) family.</text>
</comment>
<dbReference type="InterPro" id="IPR010982">
    <property type="entry name" value="Lambda_DNA-bd_dom_sf"/>
</dbReference>
<dbReference type="PROSITE" id="PS50943">
    <property type="entry name" value="HTH_CROC1"/>
    <property type="match status" value="1"/>
</dbReference>
<accession>A0A9Q7WJQ9</accession>
<dbReference type="Pfam" id="PF09856">
    <property type="entry name" value="ScfRs"/>
    <property type="match status" value="1"/>
</dbReference>
<keyword evidence="3" id="KW-0805">Transcription regulation</keyword>
<dbReference type="CDD" id="cd00093">
    <property type="entry name" value="HTH_XRE"/>
    <property type="match status" value="1"/>
</dbReference>
<keyword evidence="5" id="KW-0804">Transcription</keyword>
<dbReference type="InterPro" id="IPR026281">
    <property type="entry name" value="HTH_RamB"/>
</dbReference>
<dbReference type="GO" id="GO:0001666">
    <property type="term" value="P:response to hypoxia"/>
    <property type="evidence" value="ECO:0007669"/>
    <property type="project" value="UniProtKB-ARBA"/>
</dbReference>
<dbReference type="Pfam" id="PF06114">
    <property type="entry name" value="Peptidase_M78"/>
    <property type="match status" value="1"/>
</dbReference>
<keyword evidence="4" id="KW-0238">DNA-binding</keyword>
<evidence type="ECO:0000256" key="2">
    <source>
        <dbReference type="ARBA" id="ARBA00022491"/>
    </source>
</evidence>